<dbReference type="Proteomes" id="UP000024635">
    <property type="component" value="Unassembled WGS sequence"/>
</dbReference>
<evidence type="ECO:0000313" key="2">
    <source>
        <dbReference type="Proteomes" id="UP000024635"/>
    </source>
</evidence>
<evidence type="ECO:0000313" key="1">
    <source>
        <dbReference type="EMBL" id="EYC05860.1"/>
    </source>
</evidence>
<sequence length="80" mass="9425">MYEPECNEEAKAACIFRISRPSMSTVVPVGDTKNIDDFKEVRVKPRHKPIFVNVVGYSRYLNIVVRCFTSRLSSFPRRWW</sequence>
<dbReference type="EMBL" id="JARK01001415">
    <property type="protein sequence ID" value="EYC05860.1"/>
    <property type="molecule type" value="Genomic_DNA"/>
</dbReference>
<reference evidence="2" key="1">
    <citation type="journal article" date="2015" name="Nat. Genet.">
        <title>The genome and transcriptome of the zoonotic hookworm Ancylostoma ceylanicum identify infection-specific gene families.</title>
        <authorList>
            <person name="Schwarz E.M."/>
            <person name="Hu Y."/>
            <person name="Antoshechkin I."/>
            <person name="Miller M.M."/>
            <person name="Sternberg P.W."/>
            <person name="Aroian R.V."/>
        </authorList>
    </citation>
    <scope>NUCLEOTIDE SEQUENCE</scope>
    <source>
        <strain evidence="2">HY135</strain>
    </source>
</reference>
<gene>
    <name evidence="1" type="primary">Acey_s0079.g1225</name>
    <name evidence="1" type="ORF">Y032_0079g1225</name>
</gene>
<proteinExistence type="predicted"/>
<protein>
    <submittedName>
        <fullName evidence="1">Uncharacterized protein</fullName>
    </submittedName>
</protein>
<accession>A0A016TST7</accession>
<comment type="caution">
    <text evidence="1">The sequence shown here is derived from an EMBL/GenBank/DDBJ whole genome shotgun (WGS) entry which is preliminary data.</text>
</comment>
<keyword evidence="2" id="KW-1185">Reference proteome</keyword>
<name>A0A016TST7_9BILA</name>
<dbReference type="AlphaFoldDB" id="A0A016TST7"/>
<organism evidence="1 2">
    <name type="scientific">Ancylostoma ceylanicum</name>
    <dbReference type="NCBI Taxonomy" id="53326"/>
    <lineage>
        <taxon>Eukaryota</taxon>
        <taxon>Metazoa</taxon>
        <taxon>Ecdysozoa</taxon>
        <taxon>Nematoda</taxon>
        <taxon>Chromadorea</taxon>
        <taxon>Rhabditida</taxon>
        <taxon>Rhabditina</taxon>
        <taxon>Rhabditomorpha</taxon>
        <taxon>Strongyloidea</taxon>
        <taxon>Ancylostomatidae</taxon>
        <taxon>Ancylostomatinae</taxon>
        <taxon>Ancylostoma</taxon>
    </lineage>
</organism>